<dbReference type="AlphaFoldDB" id="A0A087D6X2"/>
<evidence type="ECO:0000313" key="2">
    <source>
        <dbReference type="Proteomes" id="UP000029066"/>
    </source>
</evidence>
<accession>A0A087D6X2</accession>
<reference evidence="1 2" key="1">
    <citation type="submission" date="2014-03" db="EMBL/GenBank/DDBJ databases">
        <title>Genomics of Bifidobacteria.</title>
        <authorList>
            <person name="Ventura M."/>
            <person name="Milani C."/>
            <person name="Lugli G.A."/>
        </authorList>
    </citation>
    <scope>NUCLEOTIDE SEQUENCE [LARGE SCALE GENOMIC DNA]</scope>
    <source>
        <strain evidence="1 2">DSM 23967</strain>
    </source>
</reference>
<organism evidence="1 2">
    <name type="scientific">Bifidobacterium saguini DSM 23967</name>
    <dbReference type="NCBI Taxonomy" id="1437607"/>
    <lineage>
        <taxon>Bacteria</taxon>
        <taxon>Bacillati</taxon>
        <taxon>Actinomycetota</taxon>
        <taxon>Actinomycetes</taxon>
        <taxon>Bifidobacteriales</taxon>
        <taxon>Bifidobacteriaceae</taxon>
        <taxon>Bifidobacterium</taxon>
    </lineage>
</organism>
<name>A0A087D6X2_9BIFI</name>
<comment type="caution">
    <text evidence="1">The sequence shown here is derived from an EMBL/GenBank/DDBJ whole genome shotgun (WGS) entry which is preliminary data.</text>
</comment>
<sequence length="265" mass="30011">MIDGGERHVERGEMDLWYRDCPVCGWELPVTGLYGHGVRRHGFVAKDWERYDMGRLVCPACGRSVSVSNIGNHVGTHGGLHECEVCGRPVPGMLLDEHMRSVHPTPCIVSYLGERCCSMCLRPLRREYGRVPFCELRCPQCGAWWPLTRMRLGAGAMDVEDDVWLFGDRLDAYARYCLRLEDATALARALHRLGGNHDWPKQVERIERAVADDDMGTLDRASDELERLQGIMSDELAGLMLTPEKRTTAARRRMAAGETARMRLR</sequence>
<dbReference type="Proteomes" id="UP000029066">
    <property type="component" value="Unassembled WGS sequence"/>
</dbReference>
<gene>
    <name evidence="1" type="ORF">BISA_1872</name>
</gene>
<dbReference type="EMBL" id="JGZN01000016">
    <property type="protein sequence ID" value="KFI91272.1"/>
    <property type="molecule type" value="Genomic_DNA"/>
</dbReference>
<protein>
    <submittedName>
        <fullName evidence="1">Uncharacterized protein</fullName>
    </submittedName>
</protein>
<evidence type="ECO:0000313" key="1">
    <source>
        <dbReference type="EMBL" id="KFI91272.1"/>
    </source>
</evidence>
<proteinExistence type="predicted"/>